<keyword evidence="2" id="KW-0805">Transcription regulation</keyword>
<dbReference type="GO" id="GO:0003677">
    <property type="term" value="F:DNA binding"/>
    <property type="evidence" value="ECO:0007669"/>
    <property type="project" value="UniProtKB-KW"/>
</dbReference>
<keyword evidence="3" id="KW-0238">DNA-binding</keyword>
<reference evidence="6" key="1">
    <citation type="submission" date="2020-04" db="EMBL/GenBank/DDBJ databases">
        <authorList>
            <person name="Brown S."/>
        </authorList>
    </citation>
    <scope>NUCLEOTIDE SEQUENCE</scope>
    <source>
        <strain evidence="6">DJ015</strain>
    </source>
</reference>
<dbReference type="Pfam" id="PF04198">
    <property type="entry name" value="Sugar-bind"/>
    <property type="match status" value="1"/>
</dbReference>
<comment type="similarity">
    <text evidence="1">Belongs to the SorC transcriptional regulatory family.</text>
</comment>
<organism evidence="6 7">
    <name type="scientific">Clostridium beijerinckii</name>
    <name type="common">Clostridium MP</name>
    <dbReference type="NCBI Taxonomy" id="1520"/>
    <lineage>
        <taxon>Bacteria</taxon>
        <taxon>Bacillati</taxon>
        <taxon>Bacillota</taxon>
        <taxon>Clostridia</taxon>
        <taxon>Eubacteriales</taxon>
        <taxon>Clostridiaceae</taxon>
        <taxon>Clostridium</taxon>
    </lineage>
</organism>
<dbReference type="Proteomes" id="UP001194098">
    <property type="component" value="Unassembled WGS sequence"/>
</dbReference>
<dbReference type="Gene3D" id="1.10.10.60">
    <property type="entry name" value="Homeodomain-like"/>
    <property type="match status" value="1"/>
</dbReference>
<sequence length="328" mass="36357">MYEYEKMNETEKLNFLAQLSNLYYELNMTQSEIANKFSTSRFKISKLLQEARDRNVVEITINNPHTRVNELENLLKSNFNLKHVIVLDNKSLPLEETLSSLAKLGAEYLDSIITENSIVGVLWGKTISNVVKRLKPKKKLPITVVQVMGAAAKDDPLIDAPELIRKFANSYGGKYKYLYAPLYIDNDYARKAILQEPVINDTLFFANKADIILTGIGTVDAVFASTLWSKYVLANQHSSNLASSKAVGCAFARLYDNSGQEAVIDVNSKIVGIDLEAIHAANHVIGVAAGKFKAEAILGALRGKYINVLITDDDTALKVLSLAQIEVK</sequence>
<dbReference type="InterPro" id="IPR051054">
    <property type="entry name" value="SorC_transcr_regulators"/>
</dbReference>
<dbReference type="SUPFAM" id="SSF100950">
    <property type="entry name" value="NagB/RpiA/CoA transferase-like"/>
    <property type="match status" value="1"/>
</dbReference>
<name>A0AAW3WHS3_CLOBE</name>
<evidence type="ECO:0000256" key="3">
    <source>
        <dbReference type="ARBA" id="ARBA00023125"/>
    </source>
</evidence>
<evidence type="ECO:0000259" key="5">
    <source>
        <dbReference type="Pfam" id="PF04198"/>
    </source>
</evidence>
<evidence type="ECO:0000256" key="2">
    <source>
        <dbReference type="ARBA" id="ARBA00023015"/>
    </source>
</evidence>
<dbReference type="Gene3D" id="3.40.50.1360">
    <property type="match status" value="1"/>
</dbReference>
<accession>A0AAW3WHS3</accession>
<feature type="domain" description="Sugar-binding" evidence="5">
    <location>
        <begin position="66"/>
        <end position="321"/>
    </location>
</feature>
<dbReference type="InterPro" id="IPR037171">
    <property type="entry name" value="NagB/RpiA_transferase-like"/>
</dbReference>
<dbReference type="GO" id="GO:0030246">
    <property type="term" value="F:carbohydrate binding"/>
    <property type="evidence" value="ECO:0007669"/>
    <property type="project" value="InterPro"/>
</dbReference>
<reference evidence="6" key="2">
    <citation type="journal article" date="2022" name="Nat. Biotechnol.">
        <title>Carbon-negative production of acetone and isopropanol by gas fermentation at industrial pilot scale.</title>
        <authorList>
            <person name="Liew F.E."/>
            <person name="Nogle R."/>
            <person name="Abdalla T."/>
            <person name="Rasor B.J."/>
            <person name="Canter C."/>
            <person name="Jensen R.O."/>
            <person name="Wang L."/>
            <person name="Strutz J."/>
            <person name="Chirania P."/>
            <person name="De Tissera S."/>
            <person name="Mueller A.P."/>
            <person name="Ruan Z."/>
            <person name="Gao A."/>
            <person name="Tran L."/>
            <person name="Engle N.L."/>
            <person name="Bromley J.C."/>
            <person name="Daniell J."/>
            <person name="Conrado R."/>
            <person name="Tschaplinski T.J."/>
            <person name="Giannone R.J."/>
            <person name="Hettich R.L."/>
            <person name="Karim A.S."/>
            <person name="Simpson S.D."/>
            <person name="Brown S.D."/>
            <person name="Leang C."/>
            <person name="Jewett M.C."/>
            <person name="Kopke M."/>
        </authorList>
    </citation>
    <scope>NUCLEOTIDE SEQUENCE</scope>
    <source>
        <strain evidence="6">DJ015</strain>
    </source>
</reference>
<protein>
    <submittedName>
        <fullName evidence="6">Sugar-binding transcriptional regulator</fullName>
    </submittedName>
</protein>
<keyword evidence="4" id="KW-0804">Transcription</keyword>
<gene>
    <name evidence="6" type="ORF">HGI39_27780</name>
</gene>
<evidence type="ECO:0000313" key="7">
    <source>
        <dbReference type="Proteomes" id="UP001194098"/>
    </source>
</evidence>
<dbReference type="AlphaFoldDB" id="A0AAW3WHS3"/>
<evidence type="ECO:0000256" key="1">
    <source>
        <dbReference type="ARBA" id="ARBA00010466"/>
    </source>
</evidence>
<dbReference type="EMBL" id="JABAGV010000427">
    <property type="protein sequence ID" value="MBC2478402.1"/>
    <property type="molecule type" value="Genomic_DNA"/>
</dbReference>
<evidence type="ECO:0000313" key="6">
    <source>
        <dbReference type="EMBL" id="MBC2478402.1"/>
    </source>
</evidence>
<dbReference type="PANTHER" id="PTHR34294:SF1">
    <property type="entry name" value="TRANSCRIPTIONAL REGULATOR LSRR"/>
    <property type="match status" value="1"/>
</dbReference>
<dbReference type="InterPro" id="IPR007324">
    <property type="entry name" value="Sugar-bd_dom_put"/>
</dbReference>
<dbReference type="RefSeq" id="WP_015394488.1">
    <property type="nucleotide sequence ID" value="NZ_JABAGV010000427.1"/>
</dbReference>
<comment type="caution">
    <text evidence="6">The sequence shown here is derived from an EMBL/GenBank/DDBJ whole genome shotgun (WGS) entry which is preliminary data.</text>
</comment>
<evidence type="ECO:0000256" key="4">
    <source>
        <dbReference type="ARBA" id="ARBA00023163"/>
    </source>
</evidence>
<proteinExistence type="inferred from homology"/>
<dbReference type="PANTHER" id="PTHR34294">
    <property type="entry name" value="TRANSCRIPTIONAL REGULATOR-RELATED"/>
    <property type="match status" value="1"/>
</dbReference>